<dbReference type="Pfam" id="PF22953">
    <property type="entry name" value="SpnB_Rossmann"/>
    <property type="match status" value="1"/>
</dbReference>
<dbReference type="GO" id="GO:0033068">
    <property type="term" value="P:macrolide biosynthetic process"/>
    <property type="evidence" value="ECO:0007669"/>
    <property type="project" value="UniProtKB-ARBA"/>
</dbReference>
<feature type="region of interest" description="C-terminal hotdog fold" evidence="9">
    <location>
        <begin position="2084"/>
        <end position="2228"/>
    </location>
</feature>
<evidence type="ECO:0000313" key="16">
    <source>
        <dbReference type="Proteomes" id="UP000007842"/>
    </source>
</evidence>
<keyword evidence="4" id="KW-0597">Phosphoprotein</keyword>
<dbReference type="Gene3D" id="3.40.50.720">
    <property type="entry name" value="NAD(P)-binding Rossmann-like Domain"/>
    <property type="match status" value="3"/>
</dbReference>
<dbReference type="FunFam" id="3.40.366.10:FF:000002">
    <property type="entry name" value="Probable polyketide synthase 2"/>
    <property type="match status" value="1"/>
</dbReference>
<evidence type="ECO:0000313" key="15">
    <source>
        <dbReference type="EMBL" id="AEW92515.1"/>
    </source>
</evidence>
<evidence type="ECO:0000256" key="1">
    <source>
        <dbReference type="ARBA" id="ARBA00001957"/>
    </source>
</evidence>
<evidence type="ECO:0000256" key="8">
    <source>
        <dbReference type="ARBA" id="ARBA00023315"/>
    </source>
</evidence>
<dbReference type="RefSeq" id="WP_014140913.1">
    <property type="nucleotide sequence ID" value="NC_016111.1"/>
</dbReference>
<dbReference type="GO" id="GO:0031177">
    <property type="term" value="F:phosphopantetheine binding"/>
    <property type="evidence" value="ECO:0007669"/>
    <property type="project" value="InterPro"/>
</dbReference>
<feature type="active site" description="Proton donor; for dehydratase activity" evidence="9">
    <location>
        <position position="2145"/>
    </location>
</feature>
<name>F8JVX1_STREN</name>
<dbReference type="HOGENOM" id="CLU_223085_0_0_11"/>
<feature type="active site" description="Proton acceptor; for dehydratase activity" evidence="9">
    <location>
        <position position="1974"/>
    </location>
</feature>
<dbReference type="InterPro" id="IPR050091">
    <property type="entry name" value="PKS_NRPS_Biosynth_Enz"/>
</dbReference>
<dbReference type="SMART" id="SM00827">
    <property type="entry name" value="PKS_AT"/>
    <property type="match status" value="4"/>
</dbReference>
<dbReference type="CDD" id="cd08952">
    <property type="entry name" value="KR_1_SDR_x"/>
    <property type="match status" value="1"/>
</dbReference>
<feature type="coiled-coil region" evidence="10">
    <location>
        <begin position="6"/>
        <end position="33"/>
    </location>
</feature>
<dbReference type="KEGG" id="scy:SCATT_01440"/>
<dbReference type="InterPro" id="IPR016036">
    <property type="entry name" value="Malonyl_transacylase_ACP-bd"/>
</dbReference>
<dbReference type="PATRIC" id="fig|1003195.11.peg.1791"/>
<feature type="region of interest" description="N-terminal hotdog fold" evidence="9">
    <location>
        <begin position="1942"/>
        <end position="2069"/>
    </location>
</feature>
<dbReference type="Pfam" id="PF08659">
    <property type="entry name" value="KR"/>
    <property type="match status" value="3"/>
</dbReference>
<evidence type="ECO:0000256" key="7">
    <source>
        <dbReference type="ARBA" id="ARBA00023268"/>
    </source>
</evidence>
<feature type="region of interest" description="Disordered" evidence="11">
    <location>
        <begin position="3801"/>
        <end position="3835"/>
    </location>
</feature>
<dbReference type="SMART" id="SM00825">
    <property type="entry name" value="PKS_KS"/>
    <property type="match status" value="4"/>
</dbReference>
<dbReference type="InterPro" id="IPR049900">
    <property type="entry name" value="PKS_mFAS_DH"/>
</dbReference>
<dbReference type="NCBIfam" id="NF045894">
    <property type="entry name" value="PKS_plus_SDR"/>
    <property type="match status" value="1"/>
</dbReference>
<dbReference type="PROSITE" id="PS52004">
    <property type="entry name" value="KS3_2"/>
    <property type="match status" value="4"/>
</dbReference>
<evidence type="ECO:0000256" key="2">
    <source>
        <dbReference type="ARBA" id="ARBA00004792"/>
    </source>
</evidence>
<feature type="domain" description="Carrier" evidence="12">
    <location>
        <begin position="948"/>
        <end position="1023"/>
    </location>
</feature>
<keyword evidence="7" id="KW-0511">Multifunctional enzyme</keyword>
<evidence type="ECO:0000256" key="9">
    <source>
        <dbReference type="PROSITE-ProRule" id="PRU01363"/>
    </source>
</evidence>
<accession>F8JVX1</accession>
<feature type="domain" description="PKS/mFAS DH" evidence="14">
    <location>
        <begin position="1942"/>
        <end position="2228"/>
    </location>
</feature>
<dbReference type="InterPro" id="IPR018201">
    <property type="entry name" value="Ketoacyl_synth_AS"/>
</dbReference>
<dbReference type="Pfam" id="PF18369">
    <property type="entry name" value="PKS_DE"/>
    <property type="match status" value="1"/>
</dbReference>
<dbReference type="InterPro" id="IPR020807">
    <property type="entry name" value="PKS_DH"/>
</dbReference>
<keyword evidence="6" id="KW-0045">Antibiotic biosynthesis</keyword>
<evidence type="ECO:0000259" key="13">
    <source>
        <dbReference type="PROSITE" id="PS52004"/>
    </source>
</evidence>
<dbReference type="InterPro" id="IPR013968">
    <property type="entry name" value="PKS_KR"/>
</dbReference>
<evidence type="ECO:0000259" key="14">
    <source>
        <dbReference type="PROSITE" id="PS52019"/>
    </source>
</evidence>
<dbReference type="Gene3D" id="3.40.47.10">
    <property type="match status" value="4"/>
</dbReference>
<dbReference type="InterPro" id="IPR009081">
    <property type="entry name" value="PP-bd_ACP"/>
</dbReference>
<accession>G8X1I6</accession>
<feature type="domain" description="Carrier" evidence="12">
    <location>
        <begin position="5966"/>
        <end position="6041"/>
    </location>
</feature>
<dbReference type="InterPro" id="IPR016035">
    <property type="entry name" value="Acyl_Trfase/lysoPLipase"/>
</dbReference>
<feature type="region of interest" description="Disordered" evidence="11">
    <location>
        <begin position="912"/>
        <end position="932"/>
    </location>
</feature>
<dbReference type="FunFam" id="3.40.47.10:FF:000019">
    <property type="entry name" value="Polyketide synthase type I"/>
    <property type="match status" value="4"/>
</dbReference>
<dbReference type="Gene3D" id="1.10.1200.10">
    <property type="entry name" value="ACP-like"/>
    <property type="match status" value="4"/>
</dbReference>
<dbReference type="InterPro" id="IPR020841">
    <property type="entry name" value="PKS_Beta-ketoAc_synthase_dom"/>
</dbReference>
<evidence type="ECO:0000256" key="6">
    <source>
        <dbReference type="ARBA" id="ARBA00023194"/>
    </source>
</evidence>
<dbReference type="InterPro" id="IPR036291">
    <property type="entry name" value="NAD(P)-bd_dom_sf"/>
</dbReference>
<dbReference type="SUPFAM" id="SSF55048">
    <property type="entry name" value="Probable ACP-binding domain of malonyl-CoA ACP transacylase"/>
    <property type="match status" value="4"/>
</dbReference>
<dbReference type="PANTHER" id="PTHR43775">
    <property type="entry name" value="FATTY ACID SYNTHASE"/>
    <property type="match status" value="1"/>
</dbReference>
<keyword evidence="5" id="KW-0808">Transferase</keyword>
<comment type="cofactor">
    <cofactor evidence="1">
        <name>pantetheine 4'-phosphate</name>
        <dbReference type="ChEBI" id="CHEBI:47942"/>
    </cofactor>
</comment>
<dbReference type="InterPro" id="IPR014030">
    <property type="entry name" value="Ketoacyl_synth_N"/>
</dbReference>
<gene>
    <name evidence="15" type="ordered locus">SCATT_01440</name>
</gene>
<feature type="region of interest" description="Disordered" evidence="11">
    <location>
        <begin position="5866"/>
        <end position="5886"/>
    </location>
</feature>
<feature type="domain" description="Ketosynthase family 3 (KS3)" evidence="13">
    <location>
        <begin position="1042"/>
        <end position="1467"/>
    </location>
</feature>
<dbReference type="Proteomes" id="UP000007842">
    <property type="component" value="Chromosome"/>
</dbReference>
<dbReference type="STRING" id="1003195.SCATT_01440"/>
<dbReference type="InterPro" id="IPR057326">
    <property type="entry name" value="KR_dom"/>
</dbReference>
<feature type="active site" description="Proton acceptor; for dehydratase activity" evidence="9">
    <location>
        <position position="3736"/>
    </location>
</feature>
<feature type="domain" description="Ketosynthase family 3 (KS3)" evidence="13">
    <location>
        <begin position="2821"/>
        <end position="3247"/>
    </location>
</feature>
<feature type="region of interest" description="Disordered" evidence="11">
    <location>
        <begin position="4956"/>
        <end position="4978"/>
    </location>
</feature>
<dbReference type="EMBL" id="CP003219">
    <property type="protein sequence ID" value="AEW92515.1"/>
    <property type="molecule type" value="Genomic_DNA"/>
</dbReference>
<keyword evidence="16" id="KW-1185">Reference proteome</keyword>
<dbReference type="InterPro" id="IPR049551">
    <property type="entry name" value="PKS_DH_C"/>
</dbReference>
<dbReference type="Pfam" id="PF02801">
    <property type="entry name" value="Ketoacyl-synt_C"/>
    <property type="match status" value="4"/>
</dbReference>
<dbReference type="InterPro" id="IPR049552">
    <property type="entry name" value="PKS_DH_N"/>
</dbReference>
<dbReference type="Gene3D" id="3.10.129.110">
    <property type="entry name" value="Polyketide synthase dehydratase"/>
    <property type="match status" value="2"/>
</dbReference>
<dbReference type="OrthoDB" id="9778690at2"/>
<dbReference type="Pfam" id="PF16197">
    <property type="entry name" value="KAsynt_C_assoc"/>
    <property type="match status" value="4"/>
</dbReference>
<feature type="domain" description="Ketosynthase family 3 (KS3)" evidence="13">
    <location>
        <begin position="4531"/>
        <end position="4957"/>
    </location>
</feature>
<feature type="domain" description="Carrier" evidence="12">
    <location>
        <begin position="2725"/>
        <end position="2800"/>
    </location>
</feature>
<protein>
    <submittedName>
        <fullName evidence="15">Mycocerosate synthase, 6-deoxyerythronolide-B synthase</fullName>
    </submittedName>
</protein>
<dbReference type="PANTHER" id="PTHR43775:SF51">
    <property type="entry name" value="INACTIVE PHENOLPHTHIOCEROL SYNTHESIS POLYKETIDE SYNTHASE TYPE I PKS1-RELATED"/>
    <property type="match status" value="1"/>
</dbReference>
<dbReference type="PROSITE" id="PS50075">
    <property type="entry name" value="CARRIER"/>
    <property type="match status" value="4"/>
</dbReference>
<keyword evidence="3" id="KW-0596">Phosphopantetheine</keyword>
<dbReference type="SUPFAM" id="SSF51735">
    <property type="entry name" value="NAD(P)-binding Rossmann-fold domains"/>
    <property type="match status" value="6"/>
</dbReference>
<sequence length="6125" mass="643700">MTTPSMNELVDALRNALKENERIRQRLGDVEARSREPIAIVGMACRYPGDAHSPEALWQLVADGTDAVSGFPTDRGWNLDELYDPDPRKVGRTYSRGGGFLRSPDLFDHEFFAIPPREATVMDPHQRLLLETSWEAFERAGISADAVRGSQTGVYVGVSYQDHISLRTVPSAYEGYVLTGNIASVVSGRLSYAFGLQGPAVTVDTACSSSLVALHLAAQALRSRECSLALVGGATIMSGPASLIEFARQRGIAPDGRCKAFSDEADGMGWAEGVGVLVVERLSDARRNGHQVLALVTGSALNQDGASNGLTAPNGAAQRQVIRAALANAGVASTDIDAVEAHGTGTRLGDPIEARALLDTYGRERTADTPLWIGSLKSNIGHAQAAAGVGGVIKMVMAMRHGQLPRTLHAQRPTSHVDWSAGTVRLLADRRPWPDRGRPRRVAVSSFGISGTNAHVILEQAPDDPVEAASVPTGRAGTGPWPFVVTGRGAAGLRGQAEELRSFVERHPELEPADVGRSLVTTRAVLADRAVVVAEDRAALLAGLSALAAGTDSPAVHVDRAREGRLAMVFTGQGAQRAGMGRELAARYPVFDAALDEVCAVVDELLGRSLRELMWEGGPLLDRTEFAQPALFCFEVALFRLVQSWGIRPEFVAGHSVGEISAAHVAGVLSLADAGRMVVARGRLMQALPDGGAMVAVNAAPDVVAPLIAAEDGVSVAAVNSPDSVVVSGAEEPVAQVVARLTAAGYRTRRLTTSHAFHSPLMDPMLGEFRAVVAGLTFGAPDIPVVSTLTGALADAATLGDPEHWVRQAREQVRFADAVATLHERGVTRFLELGPDAVLSAMVRECLSTDPRVTAVAASRRDRPEAVALLDAAGRLFTGGGEVSWAALFPDGSRRVDLPTYAFQRHRHWLPRDGSAAPAHSDPPSAPVPEPSAEARVTDVLAVVDQRRVVNDLMRTSVALVLGLDSPAEVDLESTFQDLGFSSLAAVELRDRLNAALDLRLAGTVAFDHPTPAALASYLVGLVTDAADEEPGTAVPLAAFADDPIVVVGMACRYPGGVGSPEQLWELVDGGRDAVSGLPTDRGWDLDTLLHPDPTRQGATHVRGGGFLDDVAQFDARFFGISPREAASMDPQQRLLLELTWEALERAGIDPKSVRGSQTGVFAGTSDQDYADLLRGSAELADGYLLTGTSAAVLAGRVSYQFGLEGPALTVDTACSSSLVAMHLAAQALRSGECALALAGGATVMATPVDLQEFDKQGLSADGRCKAFGAGADGTGFAEGAGLLVLERLSDARRNGHRVLAVLRGSAVNQDGASNGLTAPNGLAQQRVLRQALANAGVRPDEVDAVDGHGTGTVLGDPIEIKALQAVYGRHRGEGEPLWLGSLKSNIGHSQAAAGVGSVIKMIMAIRHGVLPKTLHVDRPSEHVDWESGTVRLLGDARPWPTTGRPRRAAVSSFGASGTNAHVIVEQAPDTEPEGGPADRSHAPQVLPLLLSGRGEAALRGQAVRLREHLMTLGAAGPAELADVAFSLATTRSSLDHRAVVLGSDLTELLSGLDDLVAGATPVTGPVSSGDTDPVFVFPGQGGQYAGMALRLWDSSPVFAASMAECEAALAPYVDWHGHTLRDLLAGADGVDLEHAEHVQPTLFAVMVSLARLWISRGVVPSAIIAHSVGEVAAAHIAGILTLADAARVLTARARVSGQVTGYATLWVGLPVEQVRDQVARLTGVHVSAINGPRSVVVTGPLDRVAALRAEYEAAGVRARPVPMDYPTHSPDMAVVEDELLALLSDIRPATASVPYYSTTFARRVDGDELDGRYWFTNLVQPVRFHDTAAVLLADGYRVLLEVAPHPLLAPAIEETAEERGVEATVLTTLRRGENDPETFLRSTAAAWRAGLTVDWSAALAGTGARRVGLPTYAFQRQRYWPTVSATAPGDLAASGLEQVDHPLLGAKVTLAGDAGFLFTSRLSLHAHPWLGDHALFDRPLLPGTAFLELAIRAADEAGLGRLEELTIEAPLILPSRRDVLVHVLVGALDRDGRRTVEVYSRPAEPGEAVAASWTRHASGSAVPGDNPEPAPWPTDVAWPPTGATELDVAGSYERLSALGYHYGSAFTGLRRAWRMGDQVFAEAELPEGLAADAMRFGLHPALMDTGQHSLAMGRLDSRGADPDDPGVRAPFSWSGVRLLASGAAALRLVFSPTGPSSWSVDGFDTTGRPVLRVDSLAAREVSAEQLRDVGTAHGDALFELGWVQCGPAEAGPGASTEGPVGWLALSDPARTAPSEDEHTVDAWSHPDLAALGSAVDGGAPLPELVVLRVPGHRAPESTVDSVHTAVNGTLRVLQDWLTDARWERSRLVVVTDGGLVGAAVGGLVRSAQSENPERVVLVERAFADPEPAGARSVEALARAAIESGEPEVSVRDGRLWSPRLNRVAAEALREPAGPAPDERSSVWGTGTVLLTGASGVLAGLVAEHLVAECGVRRLVLVSRRGPAAPGADELVERLTEAGASVRMVACDLAVRHEVMDLVGSVPPEFPLSAVVHCAGVLDDATVGSLTPDRVDAVLRPKVDGAWHLHEATQDAELSAFVLFSSAASVFGAAGQANYAAANAFCDELAEHRRRLGLPAVSIAWGWWAEANGMGSHLGTQDRARMARTGIRPVDNAFGLTLFEAAARRQGRVIAAPFDLAGLSTAATVPGPLRGLVRRPARRVVEPHLAGAAGPREGLAALEPAERDQAVAELVRTHTAAVLGHSSSNAFDDRQPFSALGFDSLTAVELRNRLNTATGLRLPATLIFDYPSPAALIEFVRGDIGGGAVAPARPAVSATAAGTGDDPIAIVGMACRFPGGVSSPDDLWDVVAEGRDVIGAFPTDRGWNLAELYHPDPDHPGTTYTREGGFLHDADQFDPEFFGISPREAITIDPQQRLLLETAWESLENAGVDPTSLRGSRTGVFVGLMYHDYGSRLHTKPEEFEGYLGNGSAGSIASGRVAYEFGFEGPAVTVDTACSSSLVSMHLAAQTLRSGECSLALAGGVTVMATPDLYVEYSRLRANAADGRCRAYGADADGTGWSEGVGLVVLERLSDARRNGHQVLALLAGSALNQDGASNGLTAPNGPSQQRVIRQALASAGLSASDVDVVEGHGTGTRLGDPIEAQALLATYGSEHTEDAPLWLGSIKSNIGHTQAAAGIAGTIKMIMAMRHGIMPRTLFAKTPSPQVDWSSGAIALLDRAREWPDRGRPRRAGVSSFGVSGTNAHVILEQPPAESAAPAPPPAATLPLWPLVLTARGPAALRGQADRLRSSLRDRPDVALADVAYSLVTDRARHDHRAVLLASDRAQALERLAQYADGDDGAGVVGDVARRGPLAMVFTGQGAQHPGMGSQLHRQFPVFAAALDQVCDQLDPAVREAVLGDGEDRLDATEVAQPALFAVEVALFRLFESWGVRPDFLTGHSVGEIAAAHVAGVLSLPDACRLVSERGRLMGRLDPGGVMVSVTAGEQVVAPLVAEYAEAVSIAAVNTPGSVVLSGLEPAVTEIVRRLTEDGYRTKQLVVSHAFHSPLMDPMLDEFRALVHGLAFQPPRIPMVGGEEMTDPEYWVRHVRDTVRFADTVCELHGAGVTRFLEIGPDAPLTGAIRECLVEPDVVAVPSLRRHRDEADTALTALGTLFAAGVEVDWPALFDGTGARHTPLPTYAFQHQRYWLDIPEPPAGLAAVGLDPLDHPLLLAAVEVAGGEAVLLTGRLAPQTQPWLGEHVLFEQALLPGTAFVDVALRAAEQVGCTVLDELTIESPLLIAPAGSVALQVLVEAADEGGRRRITISARPDGDADDTPWTRHATGTVSGSGSLPEPDPLTEWPPRGADVVDVAGAYDLFAEAGHDYGPTFQGLVACWRRGAELYTEVALPPSGTDVERFGVHPALLDAGLHGGVLQALTSDTPQGLVPFSWTGARLFGSGATALRVRVRPVATDTVALDAFDDTGAPVFSVAALSSRPVSADQLRAAASRDDSLFEISWVECGRVDDIAPRSEATVLDGPLGLAELMSGRDEAAEVPALVAVSVPGEGLAVTADVHAAVNGVLRSVQTWLADPAWESSRLVVVTTDSLTGAAVRGLLRSAQSENPDRIVLVEGGADATTTAALHAAVESGEPEVSVRGGVLRAPRLARLRTTDTPQATSWSAGTVLITGASGALAGQVARYLVTDHQVRHVVLASRQGDNSHRTVRLAAELSELGAAVRVVACDVADGEQVAALVRSVEPEFPLTAVLHCAGVLDDGVFDSLTAERVDAVLAPKVDGAWHLHELTRELDLSAFVLFSSSATAFGAPGQANYAAANAFLDALAVERHRQGLPAVSISWGWWGEDSGMTENLSETDVARMGRGGMLPMATAQGLELLSTAADLARPNVLAARLDLAAVRSAGTVPALLRGLVRRPARRAATSSVAGLEAVRLAGSSVADQVKAVGALVREQVAAVLGHPSGASVDMTRAFHEVGFDSLTAVELRNRLNTATGLRLPATLVFDHPTPEALAAFVRSELVGDEADTADVTPAGPVTAIGDDPIVIVGMACRYPGGVSSPDELWRLVAEGRDAITGFPVDRGWDLAGLYDPDPDQVGTTYAQGGGFLDHLAEFDSDFFGISPREAIAIDPQQRLLLETAWESFENAGIVPSVLRGGPIGVFVGANGSDYPALLARDPGDFGGRVLTGNAASIISGRLSYAFGFEGPSVSIDTACSSSLVAMHLAAQALRSGECSLALAGGVATMATPGMFVEMARQRGLSPDGRCRAFGAGADGTGWAEGVGLLVLERLSEARRNHHRVLAVLAGSAVNQDGASNGLTAPSGPSQQRVIRAALANAGLSASEVDVVEGHGTGTRLGDPIEAQALLATYGRDRESGTPLWLGSIKSNIGHSQAAAGAAGAIKMIMAMRHGLLPRTLHAETPSPEVDWSSGGVALLDRARDWPQQGHPRRAGVSAFSLSGTNAHIILEQPPEDRTTPPTAPAPDEGSARRRVQPVVLSARGPAALRAQAARLHAHMTDRPELTPADVARSLVTDRAIHDHRAVVLAADREQLRERLAAFADDTCAPGVEATGVAGSGGLAVVFTGQGSQRGGMGQELHRDFPVFAAAFDEVCAALDPSLRDMIFDEDDARLNTTEFAQPALFAIEVALFRLFESWGIRPDFVTGHSVGEISAAHVSGVLSLTDACALVTARARLMQGLAPGGIMMSVNAGEDVVAPLVAEQGAGVSIAAVNTPESVVVSGTELAVGEVGQRLRDAGYRTKRLAVSHAFHSPLMDPMLAEFRAALDGLEFQPPRIPMTSSEVATPEYWVQHVRNAVRFADTVRELRAGGVTRFLELGPDATLTGLVRACVTGADVVAVPGLRRGRPETESVLAGLSTLFAAGVEVDWPALFPAGGAGRTPLPTYAFHHTRYWPDTPETPATATADPDAVDSRFWGLVEQGDLDALSAELDTEERDGLGAVLPALARWRLGRREKTVVDSWRYRLSWRPVPTRREGTLTGTWLLVVPAGHRDDAWVAPIEAAMTAAGAEVRGLEVGEHQLDRAALATRLDEPPLAGVVSLLAVEQSRVPGHPGVPAGLAATVSLVQALEDRGIDAPLWCLTQGAVNAVPGDGLDHPDQALLWGFGLTLALERPDRWGGLVDLPVTPDDASADGLVRLLGDGGTGEQAALRDGVVLGGRLVRAEPDQPPRRSWRPSGSVLVTGGLTGLGARTARWLAEQGAPHLVLTSRRGREAPGAIELEADLTALGSSVTIAACDVADRGQVKALLANLPHDLPLTAVFHSAGVANDGVITELTLDRLDNVLRPKVEGAWNLHELTQDLDLSAFVLFSSAAGLIGSPGQAHYAAGNAFLDALAHHRRARGLPATTIGWGLLAGGGMADDTGATDRASRRGLHPMDPGPSLAGLRRALDDDETYIAMTHVDWTRFIKATAGTVKCTVISDLPEYRAAFPVAAAGDRLAEPNGGSRSWARLDALDGDERDAVLLELVRAQVAEALGHSSTEALSPTKAFVELGFDSLAAVELRNRLVAATGLTLPATLTYDHPTLLALRDHLRTAMFGADADRAESALAELDRLEEVLSAVTADDGIDEAAKDQVLRRVQKMAAALADQGGRSEQSRLIADADDDELFDFINRELGGPGQ</sequence>
<dbReference type="CDD" id="cd00833">
    <property type="entry name" value="PKS"/>
    <property type="match status" value="4"/>
</dbReference>
<dbReference type="InterPro" id="IPR042104">
    <property type="entry name" value="PKS_dehydratase_sf"/>
</dbReference>
<evidence type="ECO:0000259" key="12">
    <source>
        <dbReference type="PROSITE" id="PS50075"/>
    </source>
</evidence>
<feature type="region of interest" description="N-terminal hotdog fold" evidence="9">
    <location>
        <begin position="3704"/>
        <end position="3829"/>
    </location>
</feature>
<feature type="region of interest" description="C-terminal hotdog fold" evidence="9">
    <location>
        <begin position="3842"/>
        <end position="3980"/>
    </location>
</feature>
<reference evidence="16" key="1">
    <citation type="submission" date="2011-12" db="EMBL/GenBank/DDBJ databases">
        <title>Complete genome sequence of Streptomyces cattleya strain DSM 46488.</title>
        <authorList>
            <person name="Ou H.-Y."/>
            <person name="Li P."/>
            <person name="Zhao C."/>
            <person name="O'Hagan D."/>
            <person name="Deng Z."/>
        </authorList>
    </citation>
    <scope>NUCLEOTIDE SEQUENCE [LARGE SCALE GENOMIC DNA]</scope>
    <source>
        <strain evidence="16">ATCC 35852 / DSM 46488 / JCM 4925 / NBRC 14057 / NRRL 8057</strain>
    </source>
</reference>
<dbReference type="PROSITE" id="PS00606">
    <property type="entry name" value="KS3_1"/>
    <property type="match status" value="4"/>
</dbReference>
<dbReference type="InterPro" id="IPR036736">
    <property type="entry name" value="ACP-like_sf"/>
</dbReference>
<dbReference type="InterPro" id="IPR015083">
    <property type="entry name" value="NorB/c/GfsB-D-like_docking"/>
</dbReference>
<dbReference type="SMART" id="SM01294">
    <property type="entry name" value="PKS_PP_betabranch"/>
    <property type="match status" value="4"/>
</dbReference>
<dbReference type="Pfam" id="PF14765">
    <property type="entry name" value="PS-DH"/>
    <property type="match status" value="2"/>
</dbReference>
<feature type="domain" description="Ketosynthase family 3 (KS3)" evidence="13">
    <location>
        <begin position="35"/>
        <end position="460"/>
    </location>
</feature>
<dbReference type="SUPFAM" id="SSF47336">
    <property type="entry name" value="ACP-like"/>
    <property type="match status" value="4"/>
</dbReference>
<dbReference type="Pfam" id="PF08990">
    <property type="entry name" value="Docking"/>
    <property type="match status" value="1"/>
</dbReference>
<feature type="domain" description="PKS/mFAS DH" evidence="14">
    <location>
        <begin position="3704"/>
        <end position="3980"/>
    </location>
</feature>
<dbReference type="InterPro" id="IPR001227">
    <property type="entry name" value="Ac_transferase_dom_sf"/>
</dbReference>
<evidence type="ECO:0000256" key="3">
    <source>
        <dbReference type="ARBA" id="ARBA00022450"/>
    </source>
</evidence>
<dbReference type="CDD" id="cd08956">
    <property type="entry name" value="KR_3_FAS_SDR_x"/>
    <property type="match status" value="2"/>
</dbReference>
<dbReference type="InterPro" id="IPR032821">
    <property type="entry name" value="PKS_assoc"/>
</dbReference>
<keyword evidence="10" id="KW-0175">Coiled coil</keyword>
<dbReference type="GO" id="GO:0006633">
    <property type="term" value="P:fatty acid biosynthetic process"/>
    <property type="evidence" value="ECO:0007669"/>
    <property type="project" value="InterPro"/>
</dbReference>
<dbReference type="KEGG" id="sct:SCAT_0136"/>
<proteinExistence type="predicted"/>
<evidence type="ECO:0000256" key="11">
    <source>
        <dbReference type="SAM" id="MobiDB-lite"/>
    </source>
</evidence>
<dbReference type="Pfam" id="PF00550">
    <property type="entry name" value="PP-binding"/>
    <property type="match status" value="4"/>
</dbReference>
<dbReference type="FunFam" id="1.10.1200.10:FF:000007">
    <property type="entry name" value="Probable polyketide synthase pks17"/>
    <property type="match status" value="3"/>
</dbReference>
<dbReference type="SMART" id="SM00826">
    <property type="entry name" value="PKS_DH"/>
    <property type="match status" value="2"/>
</dbReference>
<dbReference type="SUPFAM" id="SSF52151">
    <property type="entry name" value="FabD/lysophospholipase-like"/>
    <property type="match status" value="4"/>
</dbReference>
<evidence type="ECO:0000256" key="4">
    <source>
        <dbReference type="ARBA" id="ARBA00022553"/>
    </source>
</evidence>
<dbReference type="GO" id="GO:0004312">
    <property type="term" value="F:fatty acid synthase activity"/>
    <property type="evidence" value="ECO:0007669"/>
    <property type="project" value="TreeGrafter"/>
</dbReference>
<dbReference type="InterPro" id="IPR014043">
    <property type="entry name" value="Acyl_transferase_dom"/>
</dbReference>
<dbReference type="InterPro" id="IPR041618">
    <property type="entry name" value="PKS_DE"/>
</dbReference>
<dbReference type="Gene3D" id="3.30.70.3290">
    <property type="match status" value="4"/>
</dbReference>
<dbReference type="InterPro" id="IPR016039">
    <property type="entry name" value="Thiolase-like"/>
</dbReference>
<dbReference type="GO" id="GO:0004315">
    <property type="term" value="F:3-oxoacyl-[acyl-carrier-protein] synthase activity"/>
    <property type="evidence" value="ECO:0007669"/>
    <property type="project" value="InterPro"/>
</dbReference>
<organism evidence="15 16">
    <name type="scientific">Streptantibioticus cattleyicolor (strain ATCC 35852 / DSM 46488 / JCM 4925 / NBRC 14057 / NRRL 8057)</name>
    <name type="common">Streptomyces cattleya</name>
    <dbReference type="NCBI Taxonomy" id="1003195"/>
    <lineage>
        <taxon>Bacteria</taxon>
        <taxon>Bacillati</taxon>
        <taxon>Actinomycetota</taxon>
        <taxon>Actinomycetes</taxon>
        <taxon>Kitasatosporales</taxon>
        <taxon>Streptomycetaceae</taxon>
        <taxon>Streptantibioticus</taxon>
    </lineage>
</organism>
<dbReference type="SUPFAM" id="SSF53901">
    <property type="entry name" value="Thiolase-like"/>
    <property type="match status" value="4"/>
</dbReference>
<dbReference type="InterPro" id="IPR006162">
    <property type="entry name" value="Ppantetheine_attach_site"/>
</dbReference>
<dbReference type="Pfam" id="PF00109">
    <property type="entry name" value="ketoacyl-synt"/>
    <property type="match status" value="4"/>
</dbReference>
<dbReference type="Pfam" id="PF21089">
    <property type="entry name" value="PKS_DH_N"/>
    <property type="match status" value="2"/>
</dbReference>
<dbReference type="SMART" id="SM00823">
    <property type="entry name" value="PKS_PP"/>
    <property type="match status" value="4"/>
</dbReference>
<comment type="pathway">
    <text evidence="2">Antibiotic biosynthesis.</text>
</comment>
<dbReference type="Gene3D" id="3.40.366.10">
    <property type="entry name" value="Malonyl-Coenzyme A Acyl Carrier Protein, domain 2"/>
    <property type="match status" value="4"/>
</dbReference>
<feature type="domain" description="Carrier" evidence="12">
    <location>
        <begin position="4435"/>
        <end position="4510"/>
    </location>
</feature>
<dbReference type="InterPro" id="IPR014031">
    <property type="entry name" value="Ketoacyl_synth_C"/>
</dbReference>
<evidence type="ECO:0000256" key="5">
    <source>
        <dbReference type="ARBA" id="ARBA00022679"/>
    </source>
</evidence>
<dbReference type="PROSITE" id="PS00012">
    <property type="entry name" value="PHOSPHOPANTETHEINE"/>
    <property type="match status" value="4"/>
</dbReference>
<dbReference type="InterPro" id="IPR055123">
    <property type="entry name" value="SpnB-like_Rossmann"/>
</dbReference>
<dbReference type="PROSITE" id="PS52019">
    <property type="entry name" value="PKS_MFAS_DH"/>
    <property type="match status" value="2"/>
</dbReference>
<dbReference type="SMART" id="SM00822">
    <property type="entry name" value="PKS_KR"/>
    <property type="match status" value="3"/>
</dbReference>
<dbReference type="Pfam" id="PF00698">
    <property type="entry name" value="Acyl_transf_1"/>
    <property type="match status" value="4"/>
</dbReference>
<keyword evidence="8" id="KW-0012">Acyltransferase</keyword>
<feature type="active site" description="Proton donor; for dehydratase activity" evidence="9">
    <location>
        <position position="3902"/>
    </location>
</feature>
<dbReference type="InterPro" id="IPR020806">
    <property type="entry name" value="PKS_PP-bd"/>
</dbReference>
<evidence type="ECO:0000256" key="10">
    <source>
        <dbReference type="SAM" id="Coils"/>
    </source>
</evidence>
<dbReference type="eggNOG" id="COG3321">
    <property type="taxonomic scope" value="Bacteria"/>
</dbReference>